<comment type="caution">
    <text evidence="2">The sequence shown here is derived from an EMBL/GenBank/DDBJ whole genome shotgun (WGS) entry which is preliminary data.</text>
</comment>
<dbReference type="AlphaFoldDB" id="A0A8S9G8X7"/>
<protein>
    <submittedName>
        <fullName evidence="2">Uncharacterized protein</fullName>
    </submittedName>
</protein>
<gene>
    <name evidence="2" type="ORF">F2Q68_00031452</name>
</gene>
<evidence type="ECO:0000256" key="1">
    <source>
        <dbReference type="SAM" id="MobiDB-lite"/>
    </source>
</evidence>
<dbReference type="EMBL" id="QGKW02002005">
    <property type="protein sequence ID" value="KAF2542383.1"/>
    <property type="molecule type" value="Genomic_DNA"/>
</dbReference>
<reference evidence="2" key="1">
    <citation type="submission" date="2019-12" db="EMBL/GenBank/DDBJ databases">
        <title>Genome sequencing and annotation of Brassica cretica.</title>
        <authorList>
            <person name="Studholme D.J."/>
            <person name="Sarris P.F."/>
        </authorList>
    </citation>
    <scope>NUCLEOTIDE SEQUENCE</scope>
    <source>
        <strain evidence="2">PFS-001/15</strain>
        <tissue evidence="2">Leaf</tissue>
    </source>
</reference>
<evidence type="ECO:0000313" key="2">
    <source>
        <dbReference type="EMBL" id="KAF2542383.1"/>
    </source>
</evidence>
<name>A0A8S9G8X7_BRACR</name>
<organism evidence="2 3">
    <name type="scientific">Brassica cretica</name>
    <name type="common">Mustard</name>
    <dbReference type="NCBI Taxonomy" id="69181"/>
    <lineage>
        <taxon>Eukaryota</taxon>
        <taxon>Viridiplantae</taxon>
        <taxon>Streptophyta</taxon>
        <taxon>Embryophyta</taxon>
        <taxon>Tracheophyta</taxon>
        <taxon>Spermatophyta</taxon>
        <taxon>Magnoliopsida</taxon>
        <taxon>eudicotyledons</taxon>
        <taxon>Gunneridae</taxon>
        <taxon>Pentapetalae</taxon>
        <taxon>rosids</taxon>
        <taxon>malvids</taxon>
        <taxon>Brassicales</taxon>
        <taxon>Brassicaceae</taxon>
        <taxon>Brassiceae</taxon>
        <taxon>Brassica</taxon>
    </lineage>
</organism>
<feature type="region of interest" description="Disordered" evidence="1">
    <location>
        <begin position="26"/>
        <end position="58"/>
    </location>
</feature>
<proteinExistence type="predicted"/>
<feature type="compositionally biased region" description="Basic and acidic residues" evidence="1">
    <location>
        <begin position="41"/>
        <end position="58"/>
    </location>
</feature>
<sequence>MSRNSNQRAKSLIDFGDETLSLDLRLRDDGGGGGGGGERASNIREGERLDDRREADARDKERYWWVARGLHAYGLGICSEERLQYCSATKDIRIYCLHSHRRKFRGTVTCSCLLYTKV</sequence>
<accession>A0A8S9G8X7</accession>
<dbReference type="Proteomes" id="UP000712281">
    <property type="component" value="Unassembled WGS sequence"/>
</dbReference>
<evidence type="ECO:0000313" key="3">
    <source>
        <dbReference type="Proteomes" id="UP000712281"/>
    </source>
</evidence>